<dbReference type="SUPFAM" id="SSF55874">
    <property type="entry name" value="ATPase domain of HSP90 chaperone/DNA topoisomerase II/histidine kinase"/>
    <property type="match status" value="1"/>
</dbReference>
<evidence type="ECO:0000256" key="2">
    <source>
        <dbReference type="ARBA" id="ARBA00012438"/>
    </source>
</evidence>
<dbReference type="CDD" id="cd00038">
    <property type="entry name" value="CAP_ED"/>
    <property type="match status" value="1"/>
</dbReference>
<dbReference type="RefSeq" id="WP_208173844.1">
    <property type="nucleotide sequence ID" value="NZ_JAGETZ010000002.1"/>
</dbReference>
<dbReference type="Proteomes" id="UP000664369">
    <property type="component" value="Unassembled WGS sequence"/>
</dbReference>
<dbReference type="InterPro" id="IPR004358">
    <property type="entry name" value="Sig_transdc_His_kin-like_C"/>
</dbReference>
<dbReference type="SUPFAM" id="SSF47384">
    <property type="entry name" value="Homodimeric domain of signal transducing histidine kinase"/>
    <property type="match status" value="1"/>
</dbReference>
<comment type="caution">
    <text evidence="5">The sequence shown here is derived from an EMBL/GenBank/DDBJ whole genome shotgun (WGS) entry which is preliminary data.</text>
</comment>
<dbReference type="Gene3D" id="2.60.120.10">
    <property type="entry name" value="Jelly Rolls"/>
    <property type="match status" value="1"/>
</dbReference>
<dbReference type="SUPFAM" id="SSF51206">
    <property type="entry name" value="cAMP-binding domain-like"/>
    <property type="match status" value="1"/>
</dbReference>
<evidence type="ECO:0000256" key="1">
    <source>
        <dbReference type="ARBA" id="ARBA00000085"/>
    </source>
</evidence>
<accession>A0ABS3QB19</accession>
<evidence type="ECO:0000259" key="4">
    <source>
        <dbReference type="PROSITE" id="PS50109"/>
    </source>
</evidence>
<name>A0ABS3QB19_9BACT</name>
<gene>
    <name evidence="5" type="ORF">J4E00_04505</name>
</gene>
<dbReference type="InterPro" id="IPR014710">
    <property type="entry name" value="RmlC-like_jellyroll"/>
</dbReference>
<feature type="domain" description="Histidine kinase" evidence="4">
    <location>
        <begin position="271"/>
        <end position="469"/>
    </location>
</feature>
<dbReference type="InterPro" id="IPR000595">
    <property type="entry name" value="cNMP-bd_dom"/>
</dbReference>
<organism evidence="5 6">
    <name type="scientific">Hymenobacter negativus</name>
    <dbReference type="NCBI Taxonomy" id="2795026"/>
    <lineage>
        <taxon>Bacteria</taxon>
        <taxon>Pseudomonadati</taxon>
        <taxon>Bacteroidota</taxon>
        <taxon>Cytophagia</taxon>
        <taxon>Cytophagales</taxon>
        <taxon>Hymenobacteraceae</taxon>
        <taxon>Hymenobacter</taxon>
    </lineage>
</organism>
<sequence length="472" mass="51068">MAIPTALAPADLATITAFQGLPDDTLAWLLTHGEPRAYAPNETINEPGSAAEFMMAVIHGGIQFYALQGSQRTPVFRVEAGQVSGVLPYSRLREVKGLGVATGDTLLYLLHRDHFPALEQASPELVQRLVGIMNDRSRDQVRVQERDDKLRALGKLSAGLAHELNNPAAAIARAAQALEARAATQPELLSKLLELSPDPAALCTFACLAAPMPAADPAAPKPSALEQSEREDELADWLADHGVPDGYRLAPGLLEMGLDETKLAAAAQVMPLAARPAAFAWLEGQQSTLQLIREVQEAGSRISKLVADVKTYSHMDRDGGFELLNVTEGLDSTLNMLKYQLRQKSVNLTRDYAPDLPQIRGQVSSLNQIWTNLLDNAIDALPDQGGEITLRTRLEGDFVRVFLIDNGSGIPANVLPHIFEPFYTTKQAGSGSGLGLDIAQRIIRQHDGRLEVSSQPGHTEFCAWLPVAVPRA</sequence>
<dbReference type="PANTHER" id="PTHR43065:SF48">
    <property type="entry name" value="HISTIDINE KINASE"/>
    <property type="match status" value="1"/>
</dbReference>
<dbReference type="Gene3D" id="1.10.287.130">
    <property type="match status" value="1"/>
</dbReference>
<protein>
    <recommendedName>
        <fullName evidence="2">histidine kinase</fullName>
        <ecNumber evidence="2">2.7.13.3</ecNumber>
    </recommendedName>
</protein>
<dbReference type="SMART" id="SM00100">
    <property type="entry name" value="cNMP"/>
    <property type="match status" value="1"/>
</dbReference>
<dbReference type="InterPro" id="IPR036890">
    <property type="entry name" value="HATPase_C_sf"/>
</dbReference>
<dbReference type="Pfam" id="PF02518">
    <property type="entry name" value="HATPase_c"/>
    <property type="match status" value="1"/>
</dbReference>
<dbReference type="EMBL" id="JAGETZ010000002">
    <property type="protein sequence ID" value="MBO2008301.1"/>
    <property type="molecule type" value="Genomic_DNA"/>
</dbReference>
<reference evidence="5 6" key="1">
    <citation type="submission" date="2021-03" db="EMBL/GenBank/DDBJ databases">
        <authorList>
            <person name="Kim M.K."/>
        </authorList>
    </citation>
    <scope>NUCLEOTIDE SEQUENCE [LARGE SCALE GENOMIC DNA]</scope>
    <source>
        <strain evidence="5 6">BT442</strain>
    </source>
</reference>
<dbReference type="Gene3D" id="3.30.565.10">
    <property type="entry name" value="Histidine kinase-like ATPase, C-terminal domain"/>
    <property type="match status" value="1"/>
</dbReference>
<feature type="domain" description="Cyclic nucleotide-binding" evidence="3">
    <location>
        <begin position="17"/>
        <end position="136"/>
    </location>
</feature>
<dbReference type="PROSITE" id="PS50109">
    <property type="entry name" value="HIS_KIN"/>
    <property type="match status" value="1"/>
</dbReference>
<evidence type="ECO:0000313" key="6">
    <source>
        <dbReference type="Proteomes" id="UP000664369"/>
    </source>
</evidence>
<dbReference type="PROSITE" id="PS50042">
    <property type="entry name" value="CNMP_BINDING_3"/>
    <property type="match status" value="1"/>
</dbReference>
<evidence type="ECO:0000259" key="3">
    <source>
        <dbReference type="PROSITE" id="PS50042"/>
    </source>
</evidence>
<evidence type="ECO:0000313" key="5">
    <source>
        <dbReference type="EMBL" id="MBO2008301.1"/>
    </source>
</evidence>
<dbReference type="InterPro" id="IPR005467">
    <property type="entry name" value="His_kinase_dom"/>
</dbReference>
<keyword evidence="6" id="KW-1185">Reference proteome</keyword>
<dbReference type="EC" id="2.7.13.3" evidence="2"/>
<dbReference type="PRINTS" id="PR00344">
    <property type="entry name" value="BCTRLSENSOR"/>
</dbReference>
<comment type="catalytic activity">
    <reaction evidence="1">
        <text>ATP + protein L-histidine = ADP + protein N-phospho-L-histidine.</text>
        <dbReference type="EC" id="2.7.13.3"/>
    </reaction>
</comment>
<dbReference type="PANTHER" id="PTHR43065">
    <property type="entry name" value="SENSOR HISTIDINE KINASE"/>
    <property type="match status" value="1"/>
</dbReference>
<dbReference type="InterPro" id="IPR036097">
    <property type="entry name" value="HisK_dim/P_sf"/>
</dbReference>
<dbReference type="InterPro" id="IPR018490">
    <property type="entry name" value="cNMP-bd_dom_sf"/>
</dbReference>
<dbReference type="InterPro" id="IPR003594">
    <property type="entry name" value="HATPase_dom"/>
</dbReference>
<proteinExistence type="predicted"/>
<dbReference type="SMART" id="SM00387">
    <property type="entry name" value="HATPase_c"/>
    <property type="match status" value="1"/>
</dbReference>